<comment type="cofactor">
    <cofactor evidence="1">
        <name>heme b</name>
        <dbReference type="ChEBI" id="CHEBI:60344"/>
    </cofactor>
</comment>
<feature type="chain" id="PRO_5045043361" evidence="8">
    <location>
        <begin position="16"/>
        <end position="239"/>
    </location>
</feature>
<keyword evidence="4" id="KW-0479">Metal-binding</keyword>
<comment type="caution">
    <text evidence="10">The sequence shown here is derived from an EMBL/GenBank/DDBJ whole genome shotgun (WGS) entry which is preliminary data.</text>
</comment>
<keyword evidence="8" id="KW-0732">Signal</keyword>
<evidence type="ECO:0000256" key="1">
    <source>
        <dbReference type="ARBA" id="ARBA00001970"/>
    </source>
</evidence>
<protein>
    <submittedName>
        <fullName evidence="10">Chloroperoxidase-like protein</fullName>
    </submittedName>
</protein>
<evidence type="ECO:0000256" key="4">
    <source>
        <dbReference type="ARBA" id="ARBA00022723"/>
    </source>
</evidence>
<evidence type="ECO:0000256" key="6">
    <source>
        <dbReference type="ARBA" id="ARBA00023004"/>
    </source>
</evidence>
<keyword evidence="3" id="KW-0349">Heme</keyword>
<dbReference type="Proteomes" id="UP001338125">
    <property type="component" value="Unassembled WGS sequence"/>
</dbReference>
<dbReference type="Gene3D" id="1.10.489.10">
    <property type="entry name" value="Chloroperoxidase-like"/>
    <property type="match status" value="1"/>
</dbReference>
<keyword evidence="11" id="KW-1185">Reference proteome</keyword>
<proteinExistence type="inferred from homology"/>
<dbReference type="PROSITE" id="PS51405">
    <property type="entry name" value="HEME_HALOPEROXIDASE"/>
    <property type="match status" value="1"/>
</dbReference>
<evidence type="ECO:0000313" key="10">
    <source>
        <dbReference type="EMBL" id="KAK5987676.1"/>
    </source>
</evidence>
<evidence type="ECO:0000313" key="11">
    <source>
        <dbReference type="Proteomes" id="UP001338125"/>
    </source>
</evidence>
<dbReference type="PANTHER" id="PTHR33577">
    <property type="entry name" value="STERIGMATOCYSTIN BIOSYNTHESIS PEROXIDASE STCC-RELATED"/>
    <property type="match status" value="1"/>
</dbReference>
<dbReference type="SUPFAM" id="SSF47571">
    <property type="entry name" value="Cloroperoxidase"/>
    <property type="match status" value="1"/>
</dbReference>
<dbReference type="PANTHER" id="PTHR33577:SF9">
    <property type="entry name" value="PEROXIDASE STCC"/>
    <property type="match status" value="1"/>
</dbReference>
<evidence type="ECO:0000256" key="2">
    <source>
        <dbReference type="ARBA" id="ARBA00022559"/>
    </source>
</evidence>
<keyword evidence="6" id="KW-0408">Iron</keyword>
<sequence length="239" mass="26044">MLLSTVLSLAAVAVASPTINIKPWIAPGPNDSRGPCPMLNTLANHGYLPHDGKNISVQQFGDAVAAINVHPNIGLLPAGIFANATKKERFDLVDLNIPGIEQHIASLTRQDWDQTHPHLKPDSKRIEDFLADSNTDFVSLDSIGISRLRLEAASKPKELKDTERKATLFEASLLMTMMMDGPIPAGSDNPNPAVYIAPKKRVRFWLNEEKLPIEQGWKPLLASSRSLTCSLSSMASPPP</sequence>
<evidence type="ECO:0000256" key="3">
    <source>
        <dbReference type="ARBA" id="ARBA00022617"/>
    </source>
</evidence>
<name>A0ABR0S774_9HYPO</name>
<feature type="domain" description="Heme haloperoxidase family profile" evidence="9">
    <location>
        <begin position="20"/>
        <end position="236"/>
    </location>
</feature>
<reference evidence="10 11" key="1">
    <citation type="submission" date="2024-01" db="EMBL/GenBank/DDBJ databases">
        <title>Complete genome of Cladobotryum mycophilum ATHUM6906.</title>
        <authorList>
            <person name="Christinaki A.C."/>
            <person name="Myridakis A.I."/>
            <person name="Kouvelis V.N."/>
        </authorList>
    </citation>
    <scope>NUCLEOTIDE SEQUENCE [LARGE SCALE GENOMIC DNA]</scope>
    <source>
        <strain evidence="10 11">ATHUM6906</strain>
    </source>
</reference>
<evidence type="ECO:0000256" key="7">
    <source>
        <dbReference type="ARBA" id="ARBA00025795"/>
    </source>
</evidence>
<comment type="similarity">
    <text evidence="7">Belongs to the chloroperoxidase family.</text>
</comment>
<keyword evidence="5" id="KW-0560">Oxidoreductase</keyword>
<dbReference type="Pfam" id="PF01328">
    <property type="entry name" value="Peroxidase_2"/>
    <property type="match status" value="1"/>
</dbReference>
<feature type="signal peptide" evidence="8">
    <location>
        <begin position="1"/>
        <end position="15"/>
    </location>
</feature>
<keyword evidence="2" id="KW-0575">Peroxidase</keyword>
<accession>A0ABR0S774</accession>
<evidence type="ECO:0000256" key="8">
    <source>
        <dbReference type="SAM" id="SignalP"/>
    </source>
</evidence>
<organism evidence="10 11">
    <name type="scientific">Cladobotryum mycophilum</name>
    <dbReference type="NCBI Taxonomy" id="491253"/>
    <lineage>
        <taxon>Eukaryota</taxon>
        <taxon>Fungi</taxon>
        <taxon>Dikarya</taxon>
        <taxon>Ascomycota</taxon>
        <taxon>Pezizomycotina</taxon>
        <taxon>Sordariomycetes</taxon>
        <taxon>Hypocreomycetidae</taxon>
        <taxon>Hypocreales</taxon>
        <taxon>Hypocreaceae</taxon>
        <taxon>Cladobotryum</taxon>
    </lineage>
</organism>
<dbReference type="InterPro" id="IPR000028">
    <property type="entry name" value="Chloroperoxidase"/>
</dbReference>
<dbReference type="EMBL" id="JAVFKD010000016">
    <property type="protein sequence ID" value="KAK5987676.1"/>
    <property type="molecule type" value="Genomic_DNA"/>
</dbReference>
<evidence type="ECO:0000256" key="5">
    <source>
        <dbReference type="ARBA" id="ARBA00023002"/>
    </source>
</evidence>
<dbReference type="InterPro" id="IPR036851">
    <property type="entry name" value="Chloroperoxidase-like_sf"/>
</dbReference>
<gene>
    <name evidence="10" type="ORF">PT974_11808</name>
</gene>
<evidence type="ECO:0000259" key="9">
    <source>
        <dbReference type="PROSITE" id="PS51405"/>
    </source>
</evidence>